<evidence type="ECO:0000313" key="3">
    <source>
        <dbReference type="Proteomes" id="UP000799444"/>
    </source>
</evidence>
<evidence type="ECO:0000256" key="1">
    <source>
        <dbReference type="SAM" id="MobiDB-lite"/>
    </source>
</evidence>
<comment type="caution">
    <text evidence="2">The sequence shown here is derived from an EMBL/GenBank/DDBJ whole genome shotgun (WGS) entry which is preliminary data.</text>
</comment>
<dbReference type="Proteomes" id="UP000799444">
    <property type="component" value="Unassembled WGS sequence"/>
</dbReference>
<feature type="compositionally biased region" description="Basic residues" evidence="1">
    <location>
        <begin position="87"/>
        <end position="97"/>
    </location>
</feature>
<organism evidence="2 3">
    <name type="scientific">Polyplosphaeria fusca</name>
    <dbReference type="NCBI Taxonomy" id="682080"/>
    <lineage>
        <taxon>Eukaryota</taxon>
        <taxon>Fungi</taxon>
        <taxon>Dikarya</taxon>
        <taxon>Ascomycota</taxon>
        <taxon>Pezizomycotina</taxon>
        <taxon>Dothideomycetes</taxon>
        <taxon>Pleosporomycetidae</taxon>
        <taxon>Pleosporales</taxon>
        <taxon>Tetraplosphaeriaceae</taxon>
        <taxon>Polyplosphaeria</taxon>
    </lineage>
</organism>
<proteinExistence type="predicted"/>
<gene>
    <name evidence="2" type="ORF">EJ04DRAFT_344371</name>
</gene>
<feature type="region of interest" description="Disordered" evidence="1">
    <location>
        <begin position="46"/>
        <end position="97"/>
    </location>
</feature>
<sequence>MRVLLAVCTATTGGARTTSTSAPTRPTTRTITRFRITRSVTRCLVDPAPPALSTRQNRQRAATGPMTHGSVNSTTRTTATRSSVAGKRAKGRGGRTS</sequence>
<reference evidence="2" key="1">
    <citation type="journal article" date="2020" name="Stud. Mycol.">
        <title>101 Dothideomycetes genomes: a test case for predicting lifestyles and emergence of pathogens.</title>
        <authorList>
            <person name="Haridas S."/>
            <person name="Albert R."/>
            <person name="Binder M."/>
            <person name="Bloem J."/>
            <person name="Labutti K."/>
            <person name="Salamov A."/>
            <person name="Andreopoulos B."/>
            <person name="Baker S."/>
            <person name="Barry K."/>
            <person name="Bills G."/>
            <person name="Bluhm B."/>
            <person name="Cannon C."/>
            <person name="Castanera R."/>
            <person name="Culley D."/>
            <person name="Daum C."/>
            <person name="Ezra D."/>
            <person name="Gonzalez J."/>
            <person name="Henrissat B."/>
            <person name="Kuo A."/>
            <person name="Liang C."/>
            <person name="Lipzen A."/>
            <person name="Lutzoni F."/>
            <person name="Magnuson J."/>
            <person name="Mondo S."/>
            <person name="Nolan M."/>
            <person name="Ohm R."/>
            <person name="Pangilinan J."/>
            <person name="Park H.-J."/>
            <person name="Ramirez L."/>
            <person name="Alfaro M."/>
            <person name="Sun H."/>
            <person name="Tritt A."/>
            <person name="Yoshinaga Y."/>
            <person name="Zwiers L.-H."/>
            <person name="Turgeon B."/>
            <person name="Goodwin S."/>
            <person name="Spatafora J."/>
            <person name="Crous P."/>
            <person name="Grigoriev I."/>
        </authorList>
    </citation>
    <scope>NUCLEOTIDE SEQUENCE</scope>
    <source>
        <strain evidence="2">CBS 125425</strain>
    </source>
</reference>
<protein>
    <submittedName>
        <fullName evidence="2">Uncharacterized protein</fullName>
    </submittedName>
</protein>
<feature type="compositionally biased region" description="Low complexity" evidence="1">
    <location>
        <begin position="70"/>
        <end position="86"/>
    </location>
</feature>
<dbReference type="AlphaFoldDB" id="A0A9P4QTE5"/>
<keyword evidence="3" id="KW-1185">Reference proteome</keyword>
<name>A0A9P4QTE5_9PLEO</name>
<dbReference type="EMBL" id="ML996183">
    <property type="protein sequence ID" value="KAF2732110.1"/>
    <property type="molecule type" value="Genomic_DNA"/>
</dbReference>
<evidence type="ECO:0000313" key="2">
    <source>
        <dbReference type="EMBL" id="KAF2732110.1"/>
    </source>
</evidence>
<accession>A0A9P4QTE5</accession>